<dbReference type="STRING" id="71717.A0A4Y7SAH3"/>
<dbReference type="AlphaFoldDB" id="A0A4Y7SAH3"/>
<gene>
    <name evidence="1" type="ORF">FA13DRAFT_589479</name>
</gene>
<name>A0A4Y7SAH3_COPMI</name>
<proteinExistence type="predicted"/>
<dbReference type="EMBL" id="QPFP01000243">
    <property type="protein sequence ID" value="TEB18574.1"/>
    <property type="molecule type" value="Genomic_DNA"/>
</dbReference>
<dbReference type="OrthoDB" id="2864365at2759"/>
<reference evidence="1 2" key="1">
    <citation type="journal article" date="2019" name="Nat. Ecol. Evol.">
        <title>Megaphylogeny resolves global patterns of mushroom evolution.</title>
        <authorList>
            <person name="Varga T."/>
            <person name="Krizsan K."/>
            <person name="Foldi C."/>
            <person name="Dima B."/>
            <person name="Sanchez-Garcia M."/>
            <person name="Sanchez-Ramirez S."/>
            <person name="Szollosi G.J."/>
            <person name="Szarkandi J.G."/>
            <person name="Papp V."/>
            <person name="Albert L."/>
            <person name="Andreopoulos W."/>
            <person name="Angelini C."/>
            <person name="Antonin V."/>
            <person name="Barry K.W."/>
            <person name="Bougher N.L."/>
            <person name="Buchanan P."/>
            <person name="Buyck B."/>
            <person name="Bense V."/>
            <person name="Catcheside P."/>
            <person name="Chovatia M."/>
            <person name="Cooper J."/>
            <person name="Damon W."/>
            <person name="Desjardin D."/>
            <person name="Finy P."/>
            <person name="Geml J."/>
            <person name="Haridas S."/>
            <person name="Hughes K."/>
            <person name="Justo A."/>
            <person name="Karasinski D."/>
            <person name="Kautmanova I."/>
            <person name="Kiss B."/>
            <person name="Kocsube S."/>
            <person name="Kotiranta H."/>
            <person name="LaButti K.M."/>
            <person name="Lechner B.E."/>
            <person name="Liimatainen K."/>
            <person name="Lipzen A."/>
            <person name="Lukacs Z."/>
            <person name="Mihaltcheva S."/>
            <person name="Morgado L.N."/>
            <person name="Niskanen T."/>
            <person name="Noordeloos M.E."/>
            <person name="Ohm R.A."/>
            <person name="Ortiz-Santana B."/>
            <person name="Ovrebo C."/>
            <person name="Racz N."/>
            <person name="Riley R."/>
            <person name="Savchenko A."/>
            <person name="Shiryaev A."/>
            <person name="Soop K."/>
            <person name="Spirin V."/>
            <person name="Szebenyi C."/>
            <person name="Tomsovsky M."/>
            <person name="Tulloss R.E."/>
            <person name="Uehling J."/>
            <person name="Grigoriev I.V."/>
            <person name="Vagvolgyi C."/>
            <person name="Papp T."/>
            <person name="Martin F.M."/>
            <person name="Miettinen O."/>
            <person name="Hibbett D.S."/>
            <person name="Nagy L.G."/>
        </authorList>
    </citation>
    <scope>NUCLEOTIDE SEQUENCE [LARGE SCALE GENOMIC DNA]</scope>
    <source>
        <strain evidence="1 2">FP101781</strain>
    </source>
</reference>
<sequence>MSTVGLEVAHVGGEWRPTPPAALAIGDVAQPTGLKGEPPRESPFLNLSGEMILGILRQPEIDAQQLLRCSQVSRLLNLLSIQALLDQHSIWQPMSVCNVKFLSFAPRPPDILSALLYSVHFTKLGYVSFDFGKLPSYANLRIPLLRIERLLNRVESVDDVHFNFLPSSSPAPQENNRSQEKDLKRVCQAFESVFNTLLSKSCAKIQFTNLHTCEFGLAYKFRREAKDPTAQNSILRRFKGGIMRSGKEDQSTTKPALMEEDLHYFNPARRSSRGRVAHILPSPSALLQASKLTRFEAASTNLFQPPFSAWAFSALQASKIEHFAVGFRDLTQDEDEKDYILARIAASLSEVIILTIFSVPESHAHRILTWINAFPKVGTLSLPLNFPTELSPEKIDLHLPELWRLELAPELLNVLFSKDSRIDLPKLNSVAITHHGLNVPLLAETIPKARELITSRTPEGSDCLLFVALRLNNYHLMTISQALREGKRPKTKEVDLSSGFEGVSPLELSLPGTREDVKVGIYDNDIMALLTLFPDVASLILCSTEWYLKRAALPLDREQLKKFRQRCPKLYSLVVY</sequence>
<evidence type="ECO:0000313" key="1">
    <source>
        <dbReference type="EMBL" id="TEB18574.1"/>
    </source>
</evidence>
<accession>A0A4Y7SAH3</accession>
<protein>
    <submittedName>
        <fullName evidence="1">Uncharacterized protein</fullName>
    </submittedName>
</protein>
<dbReference type="Proteomes" id="UP000298030">
    <property type="component" value="Unassembled WGS sequence"/>
</dbReference>
<evidence type="ECO:0000313" key="2">
    <source>
        <dbReference type="Proteomes" id="UP000298030"/>
    </source>
</evidence>
<comment type="caution">
    <text evidence="1">The sequence shown here is derived from an EMBL/GenBank/DDBJ whole genome shotgun (WGS) entry which is preliminary data.</text>
</comment>
<keyword evidence="2" id="KW-1185">Reference proteome</keyword>
<organism evidence="1 2">
    <name type="scientific">Coprinellus micaceus</name>
    <name type="common">Glistening ink-cap mushroom</name>
    <name type="synonym">Coprinus micaceus</name>
    <dbReference type="NCBI Taxonomy" id="71717"/>
    <lineage>
        <taxon>Eukaryota</taxon>
        <taxon>Fungi</taxon>
        <taxon>Dikarya</taxon>
        <taxon>Basidiomycota</taxon>
        <taxon>Agaricomycotina</taxon>
        <taxon>Agaricomycetes</taxon>
        <taxon>Agaricomycetidae</taxon>
        <taxon>Agaricales</taxon>
        <taxon>Agaricineae</taxon>
        <taxon>Psathyrellaceae</taxon>
        <taxon>Coprinellus</taxon>
    </lineage>
</organism>